<proteinExistence type="inferred from homology"/>
<reference evidence="4 5" key="1">
    <citation type="journal article" date="2024" name="BMC Genomics">
        <title>De novo assembly and annotation of Popillia japonica's genome with initial clues to its potential as an invasive pest.</title>
        <authorList>
            <person name="Cucini C."/>
            <person name="Boschi S."/>
            <person name="Funari R."/>
            <person name="Cardaioli E."/>
            <person name="Iannotti N."/>
            <person name="Marturano G."/>
            <person name="Paoli F."/>
            <person name="Bruttini M."/>
            <person name="Carapelli A."/>
            <person name="Frati F."/>
            <person name="Nardi F."/>
        </authorList>
    </citation>
    <scope>NUCLEOTIDE SEQUENCE [LARGE SCALE GENOMIC DNA]</scope>
    <source>
        <strain evidence="4">DMR45628</strain>
    </source>
</reference>
<comment type="caution">
    <text evidence="4">The sequence shown here is derived from an EMBL/GenBank/DDBJ whole genome shotgun (WGS) entry which is preliminary data.</text>
</comment>
<dbReference type="PIRSF" id="PIRSF028739">
    <property type="entry name" value="Folate_carrier"/>
    <property type="match status" value="1"/>
</dbReference>
<evidence type="ECO:0000313" key="4">
    <source>
        <dbReference type="EMBL" id="KAK9745328.1"/>
    </source>
</evidence>
<dbReference type="Pfam" id="PF01770">
    <property type="entry name" value="Folate_carrier"/>
    <property type="match status" value="1"/>
</dbReference>
<feature type="transmembrane region" description="Helical" evidence="3">
    <location>
        <begin position="73"/>
        <end position="91"/>
    </location>
</feature>
<keyword evidence="2" id="KW-0813">Transport</keyword>
<feature type="transmembrane region" description="Helical" evidence="3">
    <location>
        <begin position="387"/>
        <end position="411"/>
    </location>
</feature>
<evidence type="ECO:0000256" key="2">
    <source>
        <dbReference type="PIRNR" id="PIRNR028739"/>
    </source>
</evidence>
<keyword evidence="3" id="KW-0812">Transmembrane</keyword>
<accession>A0AAW1MCP9</accession>
<dbReference type="NCBIfam" id="TIGR00806">
    <property type="entry name" value="rfc"/>
    <property type="match status" value="1"/>
</dbReference>
<keyword evidence="5" id="KW-1185">Reference proteome</keyword>
<dbReference type="SUPFAM" id="SSF103473">
    <property type="entry name" value="MFS general substrate transporter"/>
    <property type="match status" value="1"/>
</dbReference>
<comment type="subcellular location">
    <subcellularLocation>
        <location evidence="2">Membrane</location>
        <topology evidence="2">Multi-pass membrane protein</topology>
    </subcellularLocation>
</comment>
<feature type="transmembrane region" description="Helical" evidence="3">
    <location>
        <begin position="164"/>
        <end position="182"/>
    </location>
</feature>
<dbReference type="PANTHER" id="PTHR10686">
    <property type="entry name" value="FOLATE TRANSPORTER"/>
    <property type="match status" value="1"/>
</dbReference>
<gene>
    <name evidence="4" type="ORF">QE152_g7105</name>
</gene>
<evidence type="ECO:0000313" key="5">
    <source>
        <dbReference type="Proteomes" id="UP001458880"/>
    </source>
</evidence>
<feature type="transmembrane region" description="Helical" evidence="3">
    <location>
        <begin position="137"/>
        <end position="158"/>
    </location>
</feature>
<feature type="transmembrane region" description="Helical" evidence="3">
    <location>
        <begin position="291"/>
        <end position="312"/>
    </location>
</feature>
<evidence type="ECO:0000256" key="1">
    <source>
        <dbReference type="ARBA" id="ARBA00005773"/>
    </source>
</evidence>
<evidence type="ECO:0000256" key="3">
    <source>
        <dbReference type="SAM" id="Phobius"/>
    </source>
</evidence>
<dbReference type="Proteomes" id="UP001458880">
    <property type="component" value="Unassembled WGS sequence"/>
</dbReference>
<protein>
    <submittedName>
        <fullName evidence="4">Reduced folate carrier</fullName>
    </submittedName>
</protein>
<name>A0AAW1MCP9_POPJA</name>
<keyword evidence="2 3" id="KW-0472">Membrane</keyword>
<organism evidence="4 5">
    <name type="scientific">Popillia japonica</name>
    <name type="common">Japanese beetle</name>
    <dbReference type="NCBI Taxonomy" id="7064"/>
    <lineage>
        <taxon>Eukaryota</taxon>
        <taxon>Metazoa</taxon>
        <taxon>Ecdysozoa</taxon>
        <taxon>Arthropoda</taxon>
        <taxon>Hexapoda</taxon>
        <taxon>Insecta</taxon>
        <taxon>Pterygota</taxon>
        <taxon>Neoptera</taxon>
        <taxon>Endopterygota</taxon>
        <taxon>Coleoptera</taxon>
        <taxon>Polyphaga</taxon>
        <taxon>Scarabaeiformia</taxon>
        <taxon>Scarabaeidae</taxon>
        <taxon>Rutelinae</taxon>
        <taxon>Popillia</taxon>
    </lineage>
</organism>
<feature type="transmembrane region" description="Helical" evidence="3">
    <location>
        <begin position="97"/>
        <end position="116"/>
    </location>
</feature>
<feature type="transmembrane region" description="Helical" evidence="3">
    <location>
        <begin position="351"/>
        <end position="375"/>
    </location>
</feature>
<dbReference type="InterPro" id="IPR002666">
    <property type="entry name" value="Folate_carrier"/>
</dbReference>
<dbReference type="InterPro" id="IPR036259">
    <property type="entry name" value="MFS_trans_sf"/>
</dbReference>
<dbReference type="PANTHER" id="PTHR10686:SF18">
    <property type="entry name" value="IP11787P-RELATED"/>
    <property type="match status" value="1"/>
</dbReference>
<comment type="similarity">
    <text evidence="1 2">Belongs to the reduced folate carrier (RFC) transporter (TC 2.A.48) family.</text>
</comment>
<feature type="transmembrane region" description="Helical" evidence="3">
    <location>
        <begin position="226"/>
        <end position="244"/>
    </location>
</feature>
<dbReference type="AlphaFoldDB" id="A0AAW1MCP9"/>
<dbReference type="GO" id="GO:0090482">
    <property type="term" value="F:vitamin transmembrane transporter activity"/>
    <property type="evidence" value="ECO:0007669"/>
    <property type="project" value="InterPro"/>
</dbReference>
<dbReference type="Gene3D" id="1.20.1250.20">
    <property type="entry name" value="MFS general substrate transporter like domains"/>
    <property type="match status" value="1"/>
</dbReference>
<feature type="transmembrane region" description="Helical" evidence="3">
    <location>
        <begin position="318"/>
        <end position="339"/>
    </location>
</feature>
<keyword evidence="3" id="KW-1133">Transmembrane helix</keyword>
<feature type="transmembrane region" description="Helical" evidence="3">
    <location>
        <begin position="264"/>
        <end position="284"/>
    </location>
</feature>
<sequence>METWIKLSALLCIFGFLKEIRPSDPFIFEYLAGEWRNITREEVLRDVLPISTYSQLAQLIIVFLITDLSRYKPLIIVLGISGTVVWALLLWTTSMTGLTIAMIFHGTFTSTEVAYYTYIYAKVSTDYYQQVTSHTRAALLGGKALSGILAQILISFSLMDFRELNYITFGAIIAAMLWTILLPSVQKSIYFHHTENNQEESTSTLDIKKAFSIMGKHFIDSYSDKYVLRWSIWWVLATAGYLQVQMYIQALWHELGNYEPGYNGLVMTALTIFGVVSALFAGILKFNWRLVGNLILVLWNLFAGGLVLGGAVTDSLASSYICYVIFGGLYQFMITVGSAEIAKQISKDSHGLVFGFNMFLALIIQTLLTLIVVTGNFGIRLEVKMQYWIYGIYFIAIGMLYIILGLGSWFISKKDLKKTYS</sequence>
<dbReference type="EMBL" id="JASPKY010000050">
    <property type="protein sequence ID" value="KAK9745328.1"/>
    <property type="molecule type" value="Genomic_DNA"/>
</dbReference>
<dbReference type="GO" id="GO:0005886">
    <property type="term" value="C:plasma membrane"/>
    <property type="evidence" value="ECO:0007669"/>
    <property type="project" value="UniProtKB-UniRule"/>
</dbReference>